<proteinExistence type="predicted"/>
<reference evidence="1" key="1">
    <citation type="submission" date="2023-03" db="EMBL/GenBank/DDBJ databases">
        <title>Parabacteroides distasonis, a bacteria resistant against UC.</title>
        <authorList>
            <person name="Dai W."/>
        </authorList>
    </citation>
    <scope>NUCLEOTIDE SEQUENCE</scope>
    <source>
        <strain evidence="1">F1-28</strain>
    </source>
</reference>
<evidence type="ECO:0000313" key="2">
    <source>
        <dbReference type="Proteomes" id="UP001221009"/>
    </source>
</evidence>
<protein>
    <submittedName>
        <fullName evidence="1">Uncharacterized protein</fullName>
    </submittedName>
</protein>
<dbReference type="RefSeq" id="WP_276507702.1">
    <property type="nucleotide sequence ID" value="NZ_CP120353.1"/>
</dbReference>
<name>A0AAX3QXB5_PARDI</name>
<dbReference type="EMBL" id="CP120353">
    <property type="protein sequence ID" value="WET65455.1"/>
    <property type="molecule type" value="Genomic_DNA"/>
</dbReference>
<dbReference type="AlphaFoldDB" id="A0AAX3QXB5"/>
<organism evidence="1 2">
    <name type="scientific">Parabacteroides distasonis</name>
    <dbReference type="NCBI Taxonomy" id="823"/>
    <lineage>
        <taxon>Bacteria</taxon>
        <taxon>Pseudomonadati</taxon>
        <taxon>Bacteroidota</taxon>
        <taxon>Bacteroidia</taxon>
        <taxon>Bacteroidales</taxon>
        <taxon>Tannerellaceae</taxon>
        <taxon>Parabacteroides</taxon>
    </lineage>
</organism>
<gene>
    <name evidence="1" type="ORF">P2T59_05560</name>
</gene>
<dbReference type="Proteomes" id="UP001221009">
    <property type="component" value="Chromosome"/>
</dbReference>
<sequence>MNNNNVLRIHIKNSQPVDVSDFTKTMSAFGTLFSNFAQKNGKSKEEANAKLYVSKIIEGSIDIHLVELASLAVIPFVENSNLILDFAKHIKSIYDYFVLSKGDEPELNVPELKGVHDMVSIPANDRNGLMTVQVINDNAGNVIFEGCTFNHIEGNGIQNQSDNALKERKALSNEGDIYRKQLMTIYQVRKDGADRGNKGVIDAISDRKLGLVFDSDTLEDDILRSAQNPMLKGYIVDVIVQTVQGKPAAYKIMALHDVIDLD</sequence>
<evidence type="ECO:0000313" key="1">
    <source>
        <dbReference type="EMBL" id="WET65455.1"/>
    </source>
</evidence>
<accession>A0AAX3QXB5</accession>